<feature type="domain" description="ABC transporter" evidence="15">
    <location>
        <begin position="1002"/>
        <end position="1240"/>
    </location>
</feature>
<dbReference type="InterPro" id="IPR003593">
    <property type="entry name" value="AAA+_ATPase"/>
</dbReference>
<reference evidence="17 18" key="2">
    <citation type="submission" date="2018-11" db="EMBL/GenBank/DDBJ databases">
        <authorList>
            <consortium name="Pathogen Informatics"/>
        </authorList>
    </citation>
    <scope>NUCLEOTIDE SEQUENCE [LARGE SCALE GENOMIC DNA]</scope>
    <source>
        <strain evidence="17 18">Costa Rica</strain>
    </source>
</reference>
<dbReference type="InterPro" id="IPR003439">
    <property type="entry name" value="ABC_transporter-like_ATP-bd"/>
</dbReference>
<evidence type="ECO:0000256" key="9">
    <source>
        <dbReference type="ARBA" id="ARBA00022967"/>
    </source>
</evidence>
<dbReference type="Gene3D" id="1.20.1560.10">
    <property type="entry name" value="ABC transporter type 1, transmembrane domain"/>
    <property type="match status" value="1"/>
</dbReference>
<evidence type="ECO:0000256" key="14">
    <source>
        <dbReference type="SAM" id="Phobius"/>
    </source>
</evidence>
<keyword evidence="5 14" id="KW-0812">Transmembrane</keyword>
<comment type="catalytic activity">
    <reaction evidence="13">
        <text>ATP + H2O + xenobioticSide 1 = ADP + phosphate + xenobioticSide 2.</text>
        <dbReference type="EC" id="7.6.2.2"/>
    </reaction>
</comment>
<dbReference type="FunFam" id="3.40.50.300:FF:000479">
    <property type="entry name" value="Multidrug resistance protein 1A"/>
    <property type="match status" value="1"/>
</dbReference>
<dbReference type="CDD" id="cd18577">
    <property type="entry name" value="ABC_6TM_Pgp_ABCB1_D1_like"/>
    <property type="match status" value="1"/>
</dbReference>
<dbReference type="InterPro" id="IPR039421">
    <property type="entry name" value="Type_1_exporter"/>
</dbReference>
<keyword evidence="18" id="KW-1185">Reference proteome</keyword>
<evidence type="ECO:0000256" key="2">
    <source>
        <dbReference type="ARBA" id="ARBA00007577"/>
    </source>
</evidence>
<feature type="domain" description="ABC transmembrane type-1" evidence="16">
    <location>
        <begin position="42"/>
        <end position="347"/>
    </location>
</feature>
<dbReference type="Proteomes" id="UP000267027">
    <property type="component" value="Unassembled WGS sequence"/>
</dbReference>
<evidence type="ECO:0000256" key="5">
    <source>
        <dbReference type="ARBA" id="ARBA00022692"/>
    </source>
</evidence>
<feature type="domain" description="ABC transporter" evidence="15">
    <location>
        <begin position="384"/>
        <end position="620"/>
    </location>
</feature>
<keyword evidence="8" id="KW-0067">ATP-binding</keyword>
<dbReference type="SUPFAM" id="SSF90123">
    <property type="entry name" value="ABC transporter transmembrane region"/>
    <property type="match status" value="2"/>
</dbReference>
<evidence type="ECO:0000259" key="16">
    <source>
        <dbReference type="PROSITE" id="PS50929"/>
    </source>
</evidence>
<accession>A0A158PJW7</accession>
<dbReference type="OMA" id="WAFQSWV"/>
<dbReference type="GO" id="GO:0016887">
    <property type="term" value="F:ATP hydrolysis activity"/>
    <property type="evidence" value="ECO:0007669"/>
    <property type="project" value="InterPro"/>
</dbReference>
<keyword evidence="10 14" id="KW-1133">Transmembrane helix</keyword>
<dbReference type="PANTHER" id="PTHR43394">
    <property type="entry name" value="ATP-DEPENDENT PERMEASE MDL1, MITOCHONDRIAL"/>
    <property type="match status" value="1"/>
</dbReference>
<feature type="transmembrane region" description="Helical" evidence="14">
    <location>
        <begin position="283"/>
        <end position="309"/>
    </location>
</feature>
<name>A0A158PJW7_ANGCS</name>
<keyword evidence="12" id="KW-0325">Glycoprotein</keyword>
<dbReference type="InterPro" id="IPR036640">
    <property type="entry name" value="ABC1_TM_sf"/>
</dbReference>
<feature type="transmembrane region" description="Helical" evidence="14">
    <location>
        <begin position="321"/>
        <end position="341"/>
    </location>
</feature>
<dbReference type="PROSITE" id="PS50929">
    <property type="entry name" value="ABC_TM1F"/>
    <property type="match status" value="2"/>
</dbReference>
<keyword evidence="7" id="KW-0547">Nucleotide-binding</keyword>
<gene>
    <name evidence="17" type="ORF">ACOC_LOCUS9284</name>
</gene>
<dbReference type="SMART" id="SM00382">
    <property type="entry name" value="AAA"/>
    <property type="match status" value="2"/>
</dbReference>
<dbReference type="GO" id="GO:0090374">
    <property type="term" value="P:oligopeptide export from mitochondrion"/>
    <property type="evidence" value="ECO:0007669"/>
    <property type="project" value="TreeGrafter"/>
</dbReference>
<dbReference type="EMBL" id="UYYA01004274">
    <property type="protein sequence ID" value="VDM60869.1"/>
    <property type="molecule type" value="Genomic_DNA"/>
</dbReference>
<feature type="transmembrane region" description="Helical" evidence="14">
    <location>
        <begin position="206"/>
        <end position="223"/>
    </location>
</feature>
<feature type="transmembrane region" description="Helical" evidence="14">
    <location>
        <begin position="827"/>
        <end position="844"/>
    </location>
</feature>
<dbReference type="FunFam" id="1.20.1560.10:FF:000018">
    <property type="entry name" value="ATP-binding cassette subfamily B member 11"/>
    <property type="match status" value="1"/>
</dbReference>
<dbReference type="CDD" id="cd18578">
    <property type="entry name" value="ABC_6TM_Pgp_ABCB1_D2_like"/>
    <property type="match status" value="1"/>
</dbReference>
<comment type="similarity">
    <text evidence="2">Belongs to the ABC transporter superfamily. ABCB family. Multidrug resistance exporter (TC 3.A.1.201) subfamily.</text>
</comment>
<dbReference type="Gene3D" id="3.40.50.300">
    <property type="entry name" value="P-loop containing nucleotide triphosphate hydrolases"/>
    <property type="match status" value="2"/>
</dbReference>
<dbReference type="PANTHER" id="PTHR43394:SF27">
    <property type="entry name" value="ATP-DEPENDENT TRANSLOCASE ABCB1-LIKE"/>
    <property type="match status" value="1"/>
</dbReference>
<feature type="transmembrane region" description="Helical" evidence="14">
    <location>
        <begin position="943"/>
        <end position="963"/>
    </location>
</feature>
<dbReference type="OrthoDB" id="6500128at2759"/>
<dbReference type="InterPro" id="IPR017871">
    <property type="entry name" value="ABC_transporter-like_CS"/>
</dbReference>
<evidence type="ECO:0000313" key="19">
    <source>
        <dbReference type="WBParaSite" id="ACOC_0000928301-mRNA-1"/>
    </source>
</evidence>
<evidence type="ECO:0000256" key="4">
    <source>
        <dbReference type="ARBA" id="ARBA00022448"/>
    </source>
</evidence>
<dbReference type="STRING" id="334426.A0A158PJW7"/>
<sequence length="1246" mass="139674">MQCDKKKAAVETKTLFTSFSLSRFNTVSQLSFATTIDYVYLVLGTLSSFLHGAGFSVLGIVLGGMTSVFLRAQNSEFVLGIGNTDAKGLPGITQEEFVHEVQMYCYYYFVLGIAMFITSYIQIFFWETFAEKITHKLRQEYLKAILRQQISWFDVQQAGSLTARLTDDFERVREGLGDKFSLFIQMLSAFAAGFGVGFVYSWSMTLVMLIVAPLIVYSANWMSKIVATRTQVEQEAYAISGAIVEETLSSIRTVHSLCGHKRELKRWFEESLEKSRKMGLVKYFYMGVGVGFGQLCTYVSYALAFWYGSVLIVNDPEIDRGFIFTVFFAVMSGSTALGGCLPHLGTISIARGAVRSLLNVINTRPKIDPYSLDGIVLNNLKGTIRFKNVHFSYPSRKSVPVLKGVSLSVSAGQKVALVGSSGCGKSTIINLLLRFYDPTKGKVMIDDIDVRDLNVYGLRGKIGVVSQEPILFDGTIYENIKMGHEDATLTEIDAACQLANASGFIKQLPDGYNTRVGDRGIQLSGGQKQRIAIARAIVKNPRILLLDEATSALDSESESMVQEALERAQLGRTTIVVAHRLSTIRNVDQIFVFKNGEIIEQGTHDELTRKEGVFYEMIQAQVLRQEKEEDDRGKRLRDMRNEHLEFVSTWSTALSFPLQEIQTEPTPISKVFYFNRDGWGYCILGLFGCIVFGAMTPLFALLYAQIIEVYSRPVNQMRAEVMFWCGAFVVIGLLHATGFFISANALGRCGELLTKKLRLEAFRNVLRQDIGFFDDIRHGTGKLCTRFATDAPNVRYVFTRLPSVISSVVTIIGALSIGFIFGWQLALVLTIVVPLIIGSGYFEMQMQYGKKKRNIKLLEEAGKVASQAVEHIRTVQALNRQEKFHSMYCEYLKDPHRENMRQVHIYAAVFAFSQSLIFFMYALAFWIGTIFVDSKQMYPADVYRVFFAFMFCGQVVGHISSFIPDVVKARLAASLIFYLIEYPTKIDSLSEEGIVKKISGHVLLRNVFFNYPTRKHTKILRALNLEVKPGTTVALVGKSGCGKSTVMALLERFYNPRKGVIMVDGENIRNFNIRCLREQICIVSQEPTLFDCTIRENICYGLESKRPSYVQIVHAAKMANIHNFIVSLPEGYDTRVGEKGTQLSGGQKQRIAIARALIRDPPVLLLDEATSALDAESEKVVQEALDVARQGRTCIVIAHRLSTVQNSDVIVVVQDGRAMAMGTHKQLLVRSKLYKRLCDTQRLVQS</sequence>
<dbReference type="PROSITE" id="PS00211">
    <property type="entry name" value="ABC_TRANSPORTER_1"/>
    <property type="match status" value="2"/>
</dbReference>
<dbReference type="Pfam" id="PF00005">
    <property type="entry name" value="ABC_tran"/>
    <property type="match status" value="2"/>
</dbReference>
<evidence type="ECO:0000259" key="15">
    <source>
        <dbReference type="PROSITE" id="PS50893"/>
    </source>
</evidence>
<dbReference type="AlphaFoldDB" id="A0A158PJW7"/>
<keyword evidence="6" id="KW-0677">Repeat</keyword>
<evidence type="ECO:0000256" key="10">
    <source>
        <dbReference type="ARBA" id="ARBA00022989"/>
    </source>
</evidence>
<keyword evidence="9" id="KW-1278">Translocase</keyword>
<feature type="transmembrane region" description="Helical" evidence="14">
    <location>
        <begin position="106"/>
        <end position="126"/>
    </location>
</feature>
<dbReference type="Pfam" id="PF00664">
    <property type="entry name" value="ABC_membrane"/>
    <property type="match status" value="2"/>
</dbReference>
<feature type="transmembrane region" description="Helical" evidence="14">
    <location>
        <begin position="38"/>
        <end position="62"/>
    </location>
</feature>
<comment type="subcellular location">
    <subcellularLocation>
        <location evidence="1">Membrane</location>
        <topology evidence="1">Multi-pass membrane protein</topology>
    </subcellularLocation>
</comment>
<keyword evidence="11 14" id="KW-0472">Membrane</keyword>
<feature type="transmembrane region" description="Helical" evidence="14">
    <location>
        <begin position="721"/>
        <end position="746"/>
    </location>
</feature>
<dbReference type="InterPro" id="IPR027417">
    <property type="entry name" value="P-loop_NTPase"/>
</dbReference>
<evidence type="ECO:0000313" key="17">
    <source>
        <dbReference type="EMBL" id="VDM60869.1"/>
    </source>
</evidence>
<proteinExistence type="inferred from homology"/>
<feature type="transmembrane region" description="Helical" evidence="14">
    <location>
        <begin position="905"/>
        <end position="931"/>
    </location>
</feature>
<feature type="transmembrane region" description="Helical" evidence="14">
    <location>
        <begin position="801"/>
        <end position="821"/>
    </location>
</feature>
<dbReference type="FunFam" id="1.20.1560.10:FF:000009">
    <property type="entry name" value="ABC transporter B family member 1"/>
    <property type="match status" value="1"/>
</dbReference>
<dbReference type="FunFam" id="3.40.50.300:FF:000205">
    <property type="entry name" value="ABC transporter B family member 4"/>
    <property type="match status" value="1"/>
</dbReference>
<protein>
    <recommendedName>
        <fullName evidence="3">ABC-type xenobiotic transporter</fullName>
        <ecNumber evidence="3">7.6.2.2</ecNumber>
    </recommendedName>
</protein>
<organism evidence="19">
    <name type="scientific">Angiostrongylus costaricensis</name>
    <name type="common">Nematode worm</name>
    <dbReference type="NCBI Taxonomy" id="334426"/>
    <lineage>
        <taxon>Eukaryota</taxon>
        <taxon>Metazoa</taxon>
        <taxon>Ecdysozoa</taxon>
        <taxon>Nematoda</taxon>
        <taxon>Chromadorea</taxon>
        <taxon>Rhabditida</taxon>
        <taxon>Rhabditina</taxon>
        <taxon>Rhabditomorpha</taxon>
        <taxon>Strongyloidea</taxon>
        <taxon>Metastrongylidae</taxon>
        <taxon>Angiostrongylus</taxon>
    </lineage>
</organism>
<dbReference type="InterPro" id="IPR011527">
    <property type="entry name" value="ABC1_TM_dom"/>
</dbReference>
<dbReference type="GO" id="GO:0015421">
    <property type="term" value="F:ABC-type oligopeptide transporter activity"/>
    <property type="evidence" value="ECO:0007669"/>
    <property type="project" value="TreeGrafter"/>
</dbReference>
<dbReference type="GO" id="GO:0008559">
    <property type="term" value="F:ABC-type xenobiotic transporter activity"/>
    <property type="evidence" value="ECO:0007669"/>
    <property type="project" value="UniProtKB-EC"/>
</dbReference>
<evidence type="ECO:0000256" key="7">
    <source>
        <dbReference type="ARBA" id="ARBA00022741"/>
    </source>
</evidence>
<evidence type="ECO:0000256" key="3">
    <source>
        <dbReference type="ARBA" id="ARBA00012191"/>
    </source>
</evidence>
<dbReference type="WBParaSite" id="ACOC_0000928301-mRNA-1">
    <property type="protein sequence ID" value="ACOC_0000928301-mRNA-1"/>
    <property type="gene ID" value="ACOC_0000928301"/>
</dbReference>
<dbReference type="PROSITE" id="PS50893">
    <property type="entry name" value="ABC_TRANSPORTER_2"/>
    <property type="match status" value="2"/>
</dbReference>
<evidence type="ECO:0000256" key="13">
    <source>
        <dbReference type="ARBA" id="ARBA00034018"/>
    </source>
</evidence>
<evidence type="ECO:0000256" key="12">
    <source>
        <dbReference type="ARBA" id="ARBA00023180"/>
    </source>
</evidence>
<dbReference type="GO" id="GO:0005743">
    <property type="term" value="C:mitochondrial inner membrane"/>
    <property type="evidence" value="ECO:0007669"/>
    <property type="project" value="TreeGrafter"/>
</dbReference>
<reference evidence="19" key="1">
    <citation type="submission" date="2016-04" db="UniProtKB">
        <authorList>
            <consortium name="WormBaseParasite"/>
        </authorList>
    </citation>
    <scope>IDENTIFICATION</scope>
</reference>
<dbReference type="SUPFAM" id="SSF52540">
    <property type="entry name" value="P-loop containing nucleoside triphosphate hydrolases"/>
    <property type="match status" value="2"/>
</dbReference>
<dbReference type="GO" id="GO:0005524">
    <property type="term" value="F:ATP binding"/>
    <property type="evidence" value="ECO:0007669"/>
    <property type="project" value="UniProtKB-KW"/>
</dbReference>
<evidence type="ECO:0000256" key="11">
    <source>
        <dbReference type="ARBA" id="ARBA00023136"/>
    </source>
</evidence>
<feature type="domain" description="ABC transmembrane type-1" evidence="16">
    <location>
        <begin position="683"/>
        <end position="968"/>
    </location>
</feature>
<dbReference type="EC" id="7.6.2.2" evidence="3"/>
<evidence type="ECO:0000256" key="6">
    <source>
        <dbReference type="ARBA" id="ARBA00022737"/>
    </source>
</evidence>
<evidence type="ECO:0000256" key="8">
    <source>
        <dbReference type="ARBA" id="ARBA00022840"/>
    </source>
</evidence>
<keyword evidence="4" id="KW-0813">Transport</keyword>
<evidence type="ECO:0000313" key="18">
    <source>
        <dbReference type="Proteomes" id="UP000267027"/>
    </source>
</evidence>
<dbReference type="CDD" id="cd03249">
    <property type="entry name" value="ABC_MTABC3_MDL1_MDL2"/>
    <property type="match status" value="2"/>
</dbReference>
<feature type="transmembrane region" description="Helical" evidence="14">
    <location>
        <begin position="678"/>
        <end position="701"/>
    </location>
</feature>
<evidence type="ECO:0000256" key="1">
    <source>
        <dbReference type="ARBA" id="ARBA00004141"/>
    </source>
</evidence>